<organism evidence="1">
    <name type="scientific">Myoviridae sp. ctwwN25</name>
    <dbReference type="NCBI Taxonomy" id="2825209"/>
    <lineage>
        <taxon>Viruses</taxon>
        <taxon>Duplodnaviria</taxon>
        <taxon>Heunggongvirae</taxon>
        <taxon>Uroviricota</taxon>
        <taxon>Caudoviricetes</taxon>
    </lineage>
</organism>
<proteinExistence type="predicted"/>
<protein>
    <submittedName>
        <fullName evidence="1">Uncharacterized protein</fullName>
    </submittedName>
</protein>
<dbReference type="EMBL" id="BK015472">
    <property type="protein sequence ID" value="DAE08599.1"/>
    <property type="molecule type" value="Genomic_DNA"/>
</dbReference>
<evidence type="ECO:0000313" key="1">
    <source>
        <dbReference type="EMBL" id="DAE08599.1"/>
    </source>
</evidence>
<reference evidence="1" key="1">
    <citation type="journal article" date="2021" name="Proc. Natl. Acad. Sci. U.S.A.">
        <title>A Catalog of Tens of Thousands of Viruses from Human Metagenomes Reveals Hidden Associations with Chronic Diseases.</title>
        <authorList>
            <person name="Tisza M.J."/>
            <person name="Buck C.B."/>
        </authorList>
    </citation>
    <scope>NUCLEOTIDE SEQUENCE</scope>
    <source>
        <strain evidence="1">CtwwN25</strain>
    </source>
</reference>
<sequence>MRLVNIALFIIPDPPPAVPKSLLHPACPPPNILTDIALFFKFFGTTQFCEIVIISVLNSPLDPPLEPALRVINDSPINYHSPF</sequence>
<accession>A0A8S5PN61</accession>
<name>A0A8S5PN61_9CAUD</name>